<dbReference type="AlphaFoldDB" id="A0AAD7I0W9"/>
<sequence>MGPESLLPGVIDNLLDVAFAWQINQTVAPPAHAAADRLSVVGSGRTDSLDVLTVLKTTTRAIRSVRNYLFSLPDESAGTIRAQFRSRQAPGSFRPLPRILHLVPEKERKEVEQRADPLTLIRKAALEVLTDSGRAHDNTGGGVRNEFGGSGDERGDGASDLDAQGTSYCFRSLMWRTNAARVKGDVGEVWMQVEVGNRWLPNWSLWLPLAAFLWLCIPAPLSVESRRFLLVHQHHGPHLRPAPPCWRRLRLRLRLCLCLLPPCRAAQLQIDVHLVNGDRPRTLCAVARCPNPRHQSKLHLQNRGLYARDGVPGHLYCSAAVPTTTYNTFTTNAISPAQFRCALRVKLGVAEDVSARCKGYAKCNSNGQTHLWLFFVDTQQHYRIERLMQLNFLCRAHRSIEDCSGCHKHHREYWRLLLIGSLQRIHARVIALLARIREPGAQIIPLEDYHLLF</sequence>
<dbReference type="EMBL" id="JARKIB010000151">
    <property type="protein sequence ID" value="KAJ7731660.1"/>
    <property type="molecule type" value="Genomic_DNA"/>
</dbReference>
<evidence type="ECO:0000256" key="1">
    <source>
        <dbReference type="SAM" id="MobiDB-lite"/>
    </source>
</evidence>
<proteinExistence type="predicted"/>
<keyword evidence="3" id="KW-1185">Reference proteome</keyword>
<comment type="caution">
    <text evidence="2">The sequence shown here is derived from an EMBL/GenBank/DDBJ whole genome shotgun (WGS) entry which is preliminary data.</text>
</comment>
<protein>
    <submittedName>
        <fullName evidence="2">Uncharacterized protein</fullName>
    </submittedName>
</protein>
<reference evidence="2" key="1">
    <citation type="submission" date="2023-03" db="EMBL/GenBank/DDBJ databases">
        <title>Massive genome expansion in bonnet fungi (Mycena s.s.) driven by repeated elements and novel gene families across ecological guilds.</title>
        <authorList>
            <consortium name="Lawrence Berkeley National Laboratory"/>
            <person name="Harder C.B."/>
            <person name="Miyauchi S."/>
            <person name="Viragh M."/>
            <person name="Kuo A."/>
            <person name="Thoen E."/>
            <person name="Andreopoulos B."/>
            <person name="Lu D."/>
            <person name="Skrede I."/>
            <person name="Drula E."/>
            <person name="Henrissat B."/>
            <person name="Morin E."/>
            <person name="Kohler A."/>
            <person name="Barry K."/>
            <person name="LaButti K."/>
            <person name="Morin E."/>
            <person name="Salamov A."/>
            <person name="Lipzen A."/>
            <person name="Mereny Z."/>
            <person name="Hegedus B."/>
            <person name="Baldrian P."/>
            <person name="Stursova M."/>
            <person name="Weitz H."/>
            <person name="Taylor A."/>
            <person name="Grigoriev I.V."/>
            <person name="Nagy L.G."/>
            <person name="Martin F."/>
            <person name="Kauserud H."/>
        </authorList>
    </citation>
    <scope>NUCLEOTIDE SEQUENCE</scope>
    <source>
        <strain evidence="2">CBHHK182m</strain>
    </source>
</reference>
<evidence type="ECO:0000313" key="2">
    <source>
        <dbReference type="EMBL" id="KAJ7731660.1"/>
    </source>
</evidence>
<feature type="region of interest" description="Disordered" evidence="1">
    <location>
        <begin position="133"/>
        <end position="158"/>
    </location>
</feature>
<organism evidence="2 3">
    <name type="scientific">Mycena metata</name>
    <dbReference type="NCBI Taxonomy" id="1033252"/>
    <lineage>
        <taxon>Eukaryota</taxon>
        <taxon>Fungi</taxon>
        <taxon>Dikarya</taxon>
        <taxon>Basidiomycota</taxon>
        <taxon>Agaricomycotina</taxon>
        <taxon>Agaricomycetes</taxon>
        <taxon>Agaricomycetidae</taxon>
        <taxon>Agaricales</taxon>
        <taxon>Marasmiineae</taxon>
        <taxon>Mycenaceae</taxon>
        <taxon>Mycena</taxon>
    </lineage>
</organism>
<name>A0AAD7I0W9_9AGAR</name>
<accession>A0AAD7I0W9</accession>
<dbReference type="Proteomes" id="UP001215598">
    <property type="component" value="Unassembled WGS sequence"/>
</dbReference>
<evidence type="ECO:0000313" key="3">
    <source>
        <dbReference type="Proteomes" id="UP001215598"/>
    </source>
</evidence>
<gene>
    <name evidence="2" type="ORF">B0H16DRAFT_1733230</name>
</gene>